<dbReference type="Proteomes" id="UP000008143">
    <property type="component" value="Chromosome 6"/>
</dbReference>
<dbReference type="GeneTree" id="ENSGT00390000003680"/>
<dbReference type="Bgee" id="ENSXETG00000014598">
    <property type="expression patterns" value="Expressed in 2-cell stage embryo and 10 other cell types or tissues"/>
</dbReference>
<evidence type="ECO:0000313" key="3">
    <source>
        <dbReference type="RefSeq" id="XP_002934470.2"/>
    </source>
</evidence>
<evidence type="ECO:0000313" key="6">
    <source>
        <dbReference type="Xenbase" id="XB-GENE-22068137"/>
    </source>
</evidence>
<keyword evidence="2" id="KW-1185">Reference proteome</keyword>
<dbReference type="Xenbase" id="XB-GENE-22068137">
    <property type="gene designation" value="c6h8orf88"/>
</dbReference>
<evidence type="ECO:0000313" key="1">
    <source>
        <dbReference type="Ensembl" id="ENSXETP00000073696"/>
    </source>
</evidence>
<evidence type="ECO:0000313" key="4">
    <source>
        <dbReference type="RefSeq" id="XP_004915208.1"/>
    </source>
</evidence>
<sequence length="161" mass="18757">MEVKKLMRKSLQPARPVRRVVMHKGPMFPTGPMAPSVLKNLSLKQEKLCRATSLDSEPLFMLNIRTEFTDYLIHDIEKHLDMWCSISNHDKPEEESVLPIQAKAPQPKPKKGERITYTRDCLIELSKLSVCKERPKYLPDHPVVLEEPICNYRYATRFLKN</sequence>
<reference evidence="1" key="1">
    <citation type="journal article" date="2010" name="Science">
        <title>The genome of the Western clawed frog Xenopus tropicalis.</title>
        <authorList>
            <person name="Hellsten U."/>
            <person name="Harland R.M."/>
            <person name="Gilchrist M.J."/>
            <person name="Hendrix D."/>
            <person name="Jurka J."/>
            <person name="Kapitonov V."/>
            <person name="Ovcharenko I."/>
            <person name="Putnam N.H."/>
            <person name="Shu S."/>
            <person name="Taher L."/>
            <person name="Blitz I.L."/>
            <person name="Blumberg B."/>
            <person name="Dichmann D.S."/>
            <person name="Dubchak I."/>
            <person name="Amaya E."/>
            <person name="Detter J.C."/>
            <person name="Fletcher R."/>
            <person name="Gerhard D.S."/>
            <person name="Goodstein D."/>
            <person name="Graves T."/>
            <person name="Grigoriev I.V."/>
            <person name="Grimwood J."/>
            <person name="Kawashima T."/>
            <person name="Lindquist E."/>
            <person name="Lucas S.M."/>
            <person name="Mead P.E."/>
            <person name="Mitros T."/>
            <person name="Ogino H."/>
            <person name="Ohta Y."/>
            <person name="Poliakov A.V."/>
            <person name="Pollet N."/>
            <person name="Robert J."/>
            <person name="Salamov A."/>
            <person name="Sater A.K."/>
            <person name="Schmutz J."/>
            <person name="Terry A."/>
            <person name="Vize P.D."/>
            <person name="Warren W.C."/>
            <person name="Wells D."/>
            <person name="Wills A."/>
            <person name="Wilson R.K."/>
            <person name="Zimmerman L.B."/>
            <person name="Zorn A.M."/>
            <person name="Grainger R."/>
            <person name="Grammer T."/>
            <person name="Khokha M.K."/>
            <person name="Richardson P.M."/>
            <person name="Rokhsar D.S."/>
        </authorList>
    </citation>
    <scope>NUCLEOTIDE SEQUENCE [LARGE SCALE GENOMIC DNA]</scope>
    <source>
        <strain evidence="1">Nigerian</strain>
    </source>
</reference>
<evidence type="ECO:0000313" key="5">
    <source>
        <dbReference type="RefSeq" id="XP_031759987.1"/>
    </source>
</evidence>
<protein>
    <submittedName>
        <fullName evidence="1">Type 2 phosphatidylinositol 4,5-bisphosphate 4-phosphatase</fullName>
    </submittedName>
    <submittedName>
        <fullName evidence="3 4">Uncharacterized protein C8orf88 homolog</fullName>
    </submittedName>
</protein>
<dbReference type="OrthoDB" id="9905203at2759"/>
<dbReference type="RefSeq" id="XP_004915208.1">
    <property type="nucleotide sequence ID" value="XM_004915151.4"/>
</dbReference>
<gene>
    <name evidence="6" type="primary">c6h8orf88</name>
    <name evidence="3 4 5" type="synonym">c8orf88</name>
    <name evidence="1" type="synonym">pip4p2</name>
</gene>
<name>A0A6I8QN15_XENTR</name>
<proteinExistence type="predicted"/>
<dbReference type="RefSeq" id="XP_002934470.2">
    <property type="nucleotide sequence ID" value="XM_002934424.5"/>
</dbReference>
<dbReference type="AlphaFoldDB" id="A0A6I8QN15"/>
<accession>A0A6I8QN15</accession>
<reference evidence="1" key="2">
    <citation type="submission" date="2020-05" db="UniProtKB">
        <authorList>
            <consortium name="Ensembl"/>
        </authorList>
    </citation>
    <scope>IDENTIFICATION</scope>
</reference>
<dbReference type="GeneID" id="100493598"/>
<dbReference type="Xenbase" id="XB-GENE-951972">
    <property type="gene designation" value="pip4p2"/>
</dbReference>
<reference evidence="3 4" key="3">
    <citation type="submission" date="2025-04" db="UniProtKB">
        <authorList>
            <consortium name="RefSeq"/>
        </authorList>
    </citation>
    <scope>IDENTIFICATION</scope>
    <source>
        <strain evidence="3 4">Nigerian</strain>
        <tissue evidence="3 4">Liver and blood</tissue>
    </source>
</reference>
<organism evidence="1">
    <name type="scientific">Xenopus tropicalis</name>
    <name type="common">Western clawed frog</name>
    <name type="synonym">Silurana tropicalis</name>
    <dbReference type="NCBI Taxonomy" id="8364"/>
    <lineage>
        <taxon>Eukaryota</taxon>
        <taxon>Metazoa</taxon>
        <taxon>Chordata</taxon>
        <taxon>Craniata</taxon>
        <taxon>Vertebrata</taxon>
        <taxon>Euteleostomi</taxon>
        <taxon>Amphibia</taxon>
        <taxon>Batrachia</taxon>
        <taxon>Anura</taxon>
        <taxon>Pipoidea</taxon>
        <taxon>Pipidae</taxon>
        <taxon>Xenopodinae</taxon>
        <taxon>Xenopus</taxon>
        <taxon>Silurana</taxon>
    </lineage>
</organism>
<dbReference type="OMA" id="VGRCKTN"/>
<dbReference type="RefSeq" id="XP_031759987.1">
    <property type="nucleotide sequence ID" value="XM_031904127.1"/>
</dbReference>
<dbReference type="AGR" id="Xenbase:XB-GENE-22068137"/>
<dbReference type="CTD" id="103348080"/>
<dbReference type="Ensembl" id="ENSXETT00000067957">
    <property type="protein sequence ID" value="ENSXETP00000073696"/>
    <property type="gene ID" value="ENSXETG00000014598"/>
</dbReference>
<evidence type="ECO:0000313" key="2">
    <source>
        <dbReference type="Proteomes" id="UP000008143"/>
    </source>
</evidence>
<dbReference type="KEGG" id="xtr:100493598"/>